<dbReference type="AlphaFoldDB" id="A0A815SLI5"/>
<evidence type="ECO:0000313" key="3">
    <source>
        <dbReference type="EMBL" id="CAF1491387.1"/>
    </source>
</evidence>
<protein>
    <submittedName>
        <fullName evidence="3">Uncharacterized protein</fullName>
    </submittedName>
</protein>
<proteinExistence type="predicted"/>
<dbReference type="EMBL" id="CAJNOR010004295">
    <property type="protein sequence ID" value="CAF1491387.1"/>
    <property type="molecule type" value="Genomic_DNA"/>
</dbReference>
<evidence type="ECO:0000313" key="2">
    <source>
        <dbReference type="EMBL" id="CAF1296148.1"/>
    </source>
</evidence>
<name>A0A815SLI5_ADIRI</name>
<gene>
    <name evidence="2" type="ORF">EDS130_LOCUS30353</name>
    <name evidence="3" type="ORF">XAT740_LOCUS39106</name>
</gene>
<sequence>MRLSVGFVFVFTTVAFVQSNPLFNQLPFQPVLPNQFSGLQGLLAQYGDLISQFQNLAQQAATNLTPAQLQTLTEQAFQLAQNVLSNKIDANTAASQLLSEVQQLFNLNGAGLTRPAISTRGKFNPFQGFFDQVQNAMNQFQNAAQQFANTFDPKKIEEVSKICFQLVESIINGQVDAKIAANELLLLIEQTFGSENGFVKTFVTGSQQLINFVSEILPHTQEVIGQIESSVNELQTNVEHFANTFTFEQLQALSEVFSQLVHSVLSGKVEAKVAANELLLLVQQSFDTDNEYLNAFFNGAQQLINFVSDKLTRPANKKSLPLGNNLQGLLAQYGNVLSQFQGLSQQVTNALSQAQLQTLDQQAAQLAQSVFIGQVDVNTAASQLLTQVQQYLGSNTELYNAVVNAVQQLVALSQGH</sequence>
<dbReference type="EMBL" id="CAJNOJ010000212">
    <property type="protein sequence ID" value="CAF1296148.1"/>
    <property type="molecule type" value="Genomic_DNA"/>
</dbReference>
<keyword evidence="1" id="KW-0732">Signal</keyword>
<evidence type="ECO:0000313" key="4">
    <source>
        <dbReference type="Proteomes" id="UP000663828"/>
    </source>
</evidence>
<dbReference type="Proteomes" id="UP000663852">
    <property type="component" value="Unassembled WGS sequence"/>
</dbReference>
<dbReference type="Proteomes" id="UP000663828">
    <property type="component" value="Unassembled WGS sequence"/>
</dbReference>
<feature type="chain" id="PRO_5036228854" evidence="1">
    <location>
        <begin position="20"/>
        <end position="416"/>
    </location>
</feature>
<reference evidence="3" key="1">
    <citation type="submission" date="2021-02" db="EMBL/GenBank/DDBJ databases">
        <authorList>
            <person name="Nowell W R."/>
        </authorList>
    </citation>
    <scope>NUCLEOTIDE SEQUENCE</scope>
</reference>
<evidence type="ECO:0000256" key="1">
    <source>
        <dbReference type="SAM" id="SignalP"/>
    </source>
</evidence>
<feature type="signal peptide" evidence="1">
    <location>
        <begin position="1"/>
        <end position="19"/>
    </location>
</feature>
<organism evidence="3 4">
    <name type="scientific">Adineta ricciae</name>
    <name type="common">Rotifer</name>
    <dbReference type="NCBI Taxonomy" id="249248"/>
    <lineage>
        <taxon>Eukaryota</taxon>
        <taxon>Metazoa</taxon>
        <taxon>Spiralia</taxon>
        <taxon>Gnathifera</taxon>
        <taxon>Rotifera</taxon>
        <taxon>Eurotatoria</taxon>
        <taxon>Bdelloidea</taxon>
        <taxon>Adinetida</taxon>
        <taxon>Adinetidae</taxon>
        <taxon>Adineta</taxon>
    </lineage>
</organism>
<accession>A0A815SLI5</accession>
<keyword evidence="4" id="KW-1185">Reference proteome</keyword>
<comment type="caution">
    <text evidence="3">The sequence shown here is derived from an EMBL/GenBank/DDBJ whole genome shotgun (WGS) entry which is preliminary data.</text>
</comment>